<dbReference type="InterPro" id="IPR058349">
    <property type="entry name" value="DUF8036"/>
</dbReference>
<name>A0A2R7Y9U2_9ARCH</name>
<dbReference type="Pfam" id="PF26119">
    <property type="entry name" value="DUF8036"/>
    <property type="match status" value="1"/>
</dbReference>
<evidence type="ECO:0000256" key="1">
    <source>
        <dbReference type="SAM" id="Phobius"/>
    </source>
</evidence>
<keyword evidence="1" id="KW-0812">Transmembrane</keyword>
<feature type="transmembrane region" description="Helical" evidence="1">
    <location>
        <begin position="21"/>
        <end position="49"/>
    </location>
</feature>
<dbReference type="EMBL" id="NDWU01000003">
    <property type="protein sequence ID" value="PUA34079.1"/>
    <property type="molecule type" value="Genomic_DNA"/>
</dbReference>
<accession>A0A2R7Y9U2</accession>
<proteinExistence type="predicted"/>
<keyword evidence="1" id="KW-1133">Transmembrane helix</keyword>
<sequence length="159" mass="18159">MEKVEKGAIQTNSKMSQGPKAWLLFALLPILIIVAFLTAMWAVSTFWYLHIAWRPRYPYVIPGDIEFFYVAKTVVSTINIALLVCLLTVYVDIYRKTRSEFTVGLIIFSVILFLYALTSNPVVMWAFGFRPFGLGPFALLPDLFTFAALVVLLYLSIRY</sequence>
<keyword evidence="1" id="KW-0472">Membrane</keyword>
<feature type="transmembrane region" description="Helical" evidence="1">
    <location>
        <begin position="133"/>
        <end position="155"/>
    </location>
</feature>
<reference evidence="2 3" key="1">
    <citation type="submission" date="2017-04" db="EMBL/GenBank/DDBJ databases">
        <title>Draft Aigarchaeota genome from a New Zealand hot spring.</title>
        <authorList>
            <person name="Reysenbach A.-L."/>
            <person name="Donaho J.A."/>
            <person name="Gerhart J."/>
            <person name="Kelley J.F."/>
            <person name="Kouba K."/>
            <person name="Podar M."/>
            <person name="Stott M."/>
        </authorList>
    </citation>
    <scope>NUCLEOTIDE SEQUENCE [LARGE SCALE GENOMIC DNA]</scope>
    <source>
        <strain evidence="2">NZ13_MG1</strain>
    </source>
</reference>
<protein>
    <submittedName>
        <fullName evidence="2">Uncharacterized protein</fullName>
    </submittedName>
</protein>
<evidence type="ECO:0000313" key="3">
    <source>
        <dbReference type="Proteomes" id="UP000244066"/>
    </source>
</evidence>
<dbReference type="AlphaFoldDB" id="A0A2R7Y9U2"/>
<feature type="transmembrane region" description="Helical" evidence="1">
    <location>
        <begin position="69"/>
        <end position="91"/>
    </location>
</feature>
<organism evidence="2 3">
    <name type="scientific">Candidatus Terraquivivens tikiterensis</name>
    <dbReference type="NCBI Taxonomy" id="1980982"/>
    <lineage>
        <taxon>Archaea</taxon>
        <taxon>Nitrososphaerota</taxon>
        <taxon>Candidatus Wolframiiraptoraceae</taxon>
        <taxon>Candidatus Terraquivivens</taxon>
    </lineage>
</organism>
<comment type="caution">
    <text evidence="2">The sequence shown here is derived from an EMBL/GenBank/DDBJ whole genome shotgun (WGS) entry which is preliminary data.</text>
</comment>
<gene>
    <name evidence="2" type="ORF">B9J98_01480</name>
</gene>
<feature type="transmembrane region" description="Helical" evidence="1">
    <location>
        <begin position="103"/>
        <end position="127"/>
    </location>
</feature>
<dbReference type="Proteomes" id="UP000244066">
    <property type="component" value="Unassembled WGS sequence"/>
</dbReference>
<evidence type="ECO:0000313" key="2">
    <source>
        <dbReference type="EMBL" id="PUA34079.1"/>
    </source>
</evidence>